<feature type="compositionally biased region" description="Polar residues" evidence="1">
    <location>
        <begin position="786"/>
        <end position="796"/>
    </location>
</feature>
<feature type="region of interest" description="Disordered" evidence="1">
    <location>
        <begin position="727"/>
        <end position="796"/>
    </location>
</feature>
<keyword evidence="3" id="KW-1185">Reference proteome</keyword>
<dbReference type="AlphaFoldDB" id="A0AAD8A1J0"/>
<reference evidence="2" key="2">
    <citation type="submission" date="2023-05" db="EMBL/GenBank/DDBJ databases">
        <authorList>
            <person name="Fouks B."/>
        </authorList>
    </citation>
    <scope>NUCLEOTIDE SEQUENCE</scope>
    <source>
        <strain evidence="2">Stay&amp;Tobe</strain>
        <tissue evidence="2">Testes</tissue>
    </source>
</reference>
<feature type="region of interest" description="Disordered" evidence="1">
    <location>
        <begin position="828"/>
        <end position="853"/>
    </location>
</feature>
<feature type="compositionally biased region" description="Basic and acidic residues" evidence="1">
    <location>
        <begin position="829"/>
        <end position="843"/>
    </location>
</feature>
<dbReference type="GO" id="GO:1903723">
    <property type="term" value="P:negative regulation of centriole elongation"/>
    <property type="evidence" value="ECO:0007669"/>
    <property type="project" value="TreeGrafter"/>
</dbReference>
<evidence type="ECO:0000313" key="3">
    <source>
        <dbReference type="Proteomes" id="UP001233999"/>
    </source>
</evidence>
<name>A0AAD8A1J0_DIPPU</name>
<dbReference type="GO" id="GO:0007099">
    <property type="term" value="P:centriole replication"/>
    <property type="evidence" value="ECO:0007669"/>
    <property type="project" value="InterPro"/>
</dbReference>
<dbReference type="Proteomes" id="UP001233999">
    <property type="component" value="Unassembled WGS sequence"/>
</dbReference>
<sequence length="1150" mass="127759">MVHYRELAKAVEARIQRLMDQYVVKSSTVGNEVTPSSSDHIQDDNKCERLNITEAETASLSRQQRIPSSVENGKRTIIEVQSDCPIQGSGVNSAITMTFLLESSHPSQYDDCPDKNFAAAVSDLKVSQPPQWKNHHSASASICSCVNSVAMMSNLESNHPVHLKDCNTFLSGTSSDVKTGSMITSHLEFNHPTQQNDSHTSTSGFNSDFRGFRPWEKIEKHIKDSSLPKTFMSDGRSRKTWQIPHHQTMISKLKDSLRQNWDKDKDNLHVLKKNYVNAEHDNVEQKSISSATLKLPSPICHPESELATSLEASFFDENISVKNCEGVTDFSKSLELESPENSTCSDSENKAVKMCEGVMDFSKHLESESSAERSNARVDTCQHTLNSSNFVSSKTNSTSLELDSIRNNNSNARINSWEQIKAPVVSELNSPETSRVSVGSNSTLQSDSVRKNLNLKINAGEHVETPVTFTSPETGRVSDTSNSTLHLVLHDNVVDDSTSSIAMTSSTDLNQYMNMTGSSGSGSPSQDASHLSGDDSVQRSTLNSTVKLYPNNQDLTASFNERNLCLPNQHFGNEFVQSFISGIDNYIENRPLLQGNQSVIEKLSSSEKNRVNDESCNVYPQYKNESDIKCLIVPNVKLQKNKSTEDDSTIMKKSAIPVYKQIHSPPYNELKSQEQQDDRKPEESPPRLVRQNSYTLDSPSPLLIAHLETQKGKKSSHDMTEDVTVSSKILNKTSNSHKNKKSDSISKKGNSTSSSPSSSRTKVNRNSYASPHKNNSMNKVREHNNHSLPASNASSPIKFQSPFKSLDCLPSAVSKEPNKLIIQTPIPNKRKEFSKSSASKDMRSNSLSPKNLPKRTTIKNLSMENISVRDNKCIPVKRMSNREDKSVALDENCNNIASKSGSEEDTGNKILQQDLHGLVMKLQSEHSYQMAELLSKHKKEQEALQKAFIEQQNLLTLEIYKICPEVFSSPESEKFINSETILCSVGNNQTSPSARSMCTMSGSSPGTAGQHVKPPCLNVSSEKILNQNAIAASRITAAVKGYLTRRLFRTARVQEIILTIRDTLLCAVQINQDCWPDITPEDVALHKRLIHQVTAACHALHEVFFGFSTAEKMAIIAADRERIRSHASKQPMPRPLSAATRRALERKMLQ</sequence>
<dbReference type="PANTHER" id="PTHR13594">
    <property type="entry name" value="CENTRIOLAR COILED-COIL PROTEIN OF 110 KDA"/>
    <property type="match status" value="1"/>
</dbReference>
<dbReference type="GO" id="GO:0032053">
    <property type="term" value="P:ciliary basal body organization"/>
    <property type="evidence" value="ECO:0007669"/>
    <property type="project" value="TreeGrafter"/>
</dbReference>
<dbReference type="GO" id="GO:0005814">
    <property type="term" value="C:centriole"/>
    <property type="evidence" value="ECO:0007669"/>
    <property type="project" value="InterPro"/>
</dbReference>
<evidence type="ECO:0000256" key="1">
    <source>
        <dbReference type="SAM" id="MobiDB-lite"/>
    </source>
</evidence>
<dbReference type="PANTHER" id="PTHR13594:SF1">
    <property type="entry name" value="CENTRIOLAR COILED-COIL PROTEIN OF 110 KDA"/>
    <property type="match status" value="1"/>
</dbReference>
<feature type="compositionally biased region" description="Low complexity" evidence="1">
    <location>
        <begin position="747"/>
        <end position="759"/>
    </location>
</feature>
<dbReference type="PROSITE" id="PS50096">
    <property type="entry name" value="IQ"/>
    <property type="match status" value="1"/>
</dbReference>
<dbReference type="InterPro" id="IPR033207">
    <property type="entry name" value="CCP110"/>
</dbReference>
<accession>A0AAD8A1J0</accession>
<feature type="compositionally biased region" description="Polar residues" evidence="1">
    <location>
        <begin position="760"/>
        <end position="778"/>
    </location>
</feature>
<reference evidence="2" key="1">
    <citation type="journal article" date="2023" name="IScience">
        <title>Live-bearing cockroach genome reveals convergent evolutionary mechanisms linked to viviparity in insects and beyond.</title>
        <authorList>
            <person name="Fouks B."/>
            <person name="Harrison M.C."/>
            <person name="Mikhailova A.A."/>
            <person name="Marchal E."/>
            <person name="English S."/>
            <person name="Carruthers M."/>
            <person name="Jennings E.C."/>
            <person name="Chiamaka E.L."/>
            <person name="Frigard R.A."/>
            <person name="Pippel M."/>
            <person name="Attardo G.M."/>
            <person name="Benoit J.B."/>
            <person name="Bornberg-Bauer E."/>
            <person name="Tobe S.S."/>
        </authorList>
    </citation>
    <scope>NUCLEOTIDE SEQUENCE</scope>
    <source>
        <strain evidence="2">Stay&amp;Tobe</strain>
    </source>
</reference>
<feature type="region of interest" description="Disordered" evidence="1">
    <location>
        <begin position="661"/>
        <end position="701"/>
    </location>
</feature>
<evidence type="ECO:0000313" key="2">
    <source>
        <dbReference type="EMBL" id="KAJ9590662.1"/>
    </source>
</evidence>
<feature type="region of interest" description="Disordered" evidence="1">
    <location>
        <begin position="513"/>
        <end position="537"/>
    </location>
</feature>
<organism evidence="2 3">
    <name type="scientific">Diploptera punctata</name>
    <name type="common">Pacific beetle cockroach</name>
    <dbReference type="NCBI Taxonomy" id="6984"/>
    <lineage>
        <taxon>Eukaryota</taxon>
        <taxon>Metazoa</taxon>
        <taxon>Ecdysozoa</taxon>
        <taxon>Arthropoda</taxon>
        <taxon>Hexapoda</taxon>
        <taxon>Insecta</taxon>
        <taxon>Pterygota</taxon>
        <taxon>Neoptera</taxon>
        <taxon>Polyneoptera</taxon>
        <taxon>Dictyoptera</taxon>
        <taxon>Blattodea</taxon>
        <taxon>Blaberoidea</taxon>
        <taxon>Blaberidae</taxon>
        <taxon>Diplopterinae</taxon>
        <taxon>Diploptera</taxon>
    </lineage>
</organism>
<feature type="compositionally biased region" description="Basic and acidic residues" evidence="1">
    <location>
        <begin position="671"/>
        <end position="685"/>
    </location>
</feature>
<dbReference type="GO" id="GO:0032465">
    <property type="term" value="P:regulation of cytokinesis"/>
    <property type="evidence" value="ECO:0007669"/>
    <property type="project" value="InterPro"/>
</dbReference>
<gene>
    <name evidence="2" type="ORF">L9F63_016290</name>
</gene>
<comment type="caution">
    <text evidence="2">The sequence shown here is derived from an EMBL/GenBank/DDBJ whole genome shotgun (WGS) entry which is preliminary data.</text>
</comment>
<protein>
    <recommendedName>
        <fullName evidence="4">Centriolar coiled-coil protein of 110 kDa</fullName>
    </recommendedName>
</protein>
<proteinExistence type="predicted"/>
<dbReference type="EMBL" id="JASPKZ010004197">
    <property type="protein sequence ID" value="KAJ9590662.1"/>
    <property type="molecule type" value="Genomic_DNA"/>
</dbReference>
<evidence type="ECO:0008006" key="4">
    <source>
        <dbReference type="Google" id="ProtNLM"/>
    </source>
</evidence>